<dbReference type="InterPro" id="IPR026988">
    <property type="entry name" value="YaaC-like"/>
</dbReference>
<accession>A0A398AVW7</accession>
<sequence>MRFSYRDWNSFSFFFSAEYSQTYLKKSYGRLDIESPAQKSYENCYPFMYYLEHGKLYYEQAALSPLPLQPILLYYGLVHLIKACILTVQPDYPETTSVLAHGVSARKRKKQHYSFFEDEVKFQKHGLFPFMAEKLFHMKQLEGEKASMGELLQHIPELSSLFSRLIGKHTFLKAKQKDSVFILPRCILDSYHMTESRFQTFYSAKSRMPVSFLEGGEDNLAFTLEKRNDGDPLPLRYNLNDDCFAIPLSKEPFLLMPELLHHYLLLYNLGMIARYETEWWSELIKTMSNDDFPFIQSFLDISLRKGPFLIYQFLDPDRLSRT</sequence>
<dbReference type="EMBL" id="QWVT01000048">
    <property type="protein sequence ID" value="RID81752.1"/>
    <property type="molecule type" value="Genomic_DNA"/>
</dbReference>
<evidence type="ECO:0000313" key="1">
    <source>
        <dbReference type="EMBL" id="RID81752.1"/>
    </source>
</evidence>
<dbReference type="RefSeq" id="WP_119114784.1">
    <property type="nucleotide sequence ID" value="NZ_CBCSEO010000038.1"/>
</dbReference>
<dbReference type="AlphaFoldDB" id="A0A398AVW7"/>
<name>A0A398AVW7_9BACI</name>
<dbReference type="Pfam" id="PF14175">
    <property type="entry name" value="YaaC"/>
    <property type="match status" value="1"/>
</dbReference>
<organism evidence="1 2">
    <name type="scientific">Mesobacillus zeae</name>
    <dbReference type="NCBI Taxonomy" id="1917180"/>
    <lineage>
        <taxon>Bacteria</taxon>
        <taxon>Bacillati</taxon>
        <taxon>Bacillota</taxon>
        <taxon>Bacilli</taxon>
        <taxon>Bacillales</taxon>
        <taxon>Bacillaceae</taxon>
        <taxon>Mesobacillus</taxon>
    </lineage>
</organism>
<dbReference type="Proteomes" id="UP000265816">
    <property type="component" value="Unassembled WGS sequence"/>
</dbReference>
<protein>
    <recommendedName>
        <fullName evidence="3">YaaC family protein</fullName>
    </recommendedName>
</protein>
<keyword evidence="2" id="KW-1185">Reference proteome</keyword>
<comment type="caution">
    <text evidence="1">The sequence shown here is derived from an EMBL/GenBank/DDBJ whole genome shotgun (WGS) entry which is preliminary data.</text>
</comment>
<gene>
    <name evidence="1" type="ORF">D1970_20870</name>
</gene>
<reference evidence="1 2" key="1">
    <citation type="submission" date="2018-08" db="EMBL/GenBank/DDBJ databases">
        <title>Bacillus jemisoniae sp. nov., Bacillus chryseoplanitiae sp. nov., Bacillus resnikiae sp. nov., and Bacillus frankliniae sp. nov., isolated from Viking spacecraft and associated surfaces.</title>
        <authorList>
            <person name="Seuylemezian A."/>
            <person name="Vaishampayan P."/>
        </authorList>
    </citation>
    <scope>NUCLEOTIDE SEQUENCE [LARGE SCALE GENOMIC DNA]</scope>
    <source>
        <strain evidence="1 2">JJ-247</strain>
    </source>
</reference>
<dbReference type="OrthoDB" id="2380109at2"/>
<proteinExistence type="predicted"/>
<evidence type="ECO:0008006" key="3">
    <source>
        <dbReference type="Google" id="ProtNLM"/>
    </source>
</evidence>
<evidence type="ECO:0000313" key="2">
    <source>
        <dbReference type="Proteomes" id="UP000265816"/>
    </source>
</evidence>